<evidence type="ECO:0000313" key="3">
    <source>
        <dbReference type="Proteomes" id="UP000467700"/>
    </source>
</evidence>
<dbReference type="EMBL" id="CACVBS010000029">
    <property type="protein sequence ID" value="CAA7260521.1"/>
    <property type="molecule type" value="Genomic_DNA"/>
</dbReference>
<organism evidence="2 3">
    <name type="scientific">Cyclocybe aegerita</name>
    <name type="common">Black poplar mushroom</name>
    <name type="synonym">Agrocybe aegerita</name>
    <dbReference type="NCBI Taxonomy" id="1973307"/>
    <lineage>
        <taxon>Eukaryota</taxon>
        <taxon>Fungi</taxon>
        <taxon>Dikarya</taxon>
        <taxon>Basidiomycota</taxon>
        <taxon>Agaricomycotina</taxon>
        <taxon>Agaricomycetes</taxon>
        <taxon>Agaricomycetidae</taxon>
        <taxon>Agaricales</taxon>
        <taxon>Agaricineae</taxon>
        <taxon>Bolbitiaceae</taxon>
        <taxon>Cyclocybe</taxon>
    </lineage>
</organism>
<evidence type="ECO:0000256" key="1">
    <source>
        <dbReference type="SAM" id="MobiDB-lite"/>
    </source>
</evidence>
<sequence>MNEERSHRNRLPNLAQQYQTATSISPLLILSNAAVSTPRILSRHTQDPQNNRSISTESDKENLSVVPPVPITAPVPVLYASLGKEALKSILSIGDEGTEEGHTLEESTPQAHIFTENTNIVHSSATIQTSYERCFMENNTETLQEKATVIARPTAVTQRTPVPTRQQGTPIVIRPISPSTLMALTDPCLMEWCTLPIKEDAETEAAFRVSEEALYQLTLAQGFYACNWTNMKPSGPNLWGY</sequence>
<evidence type="ECO:0000313" key="2">
    <source>
        <dbReference type="EMBL" id="CAA7260521.1"/>
    </source>
</evidence>
<proteinExistence type="predicted"/>
<protein>
    <submittedName>
        <fullName evidence="2">Uncharacterized protein</fullName>
    </submittedName>
</protein>
<feature type="compositionally biased region" description="Polar residues" evidence="1">
    <location>
        <begin position="47"/>
        <end position="56"/>
    </location>
</feature>
<comment type="caution">
    <text evidence="2">The sequence shown here is derived from an EMBL/GenBank/DDBJ whole genome shotgun (WGS) entry which is preliminary data.</text>
</comment>
<keyword evidence="3" id="KW-1185">Reference proteome</keyword>
<gene>
    <name evidence="2" type="ORF">AAE3_LOCUS2575</name>
</gene>
<dbReference type="Proteomes" id="UP000467700">
    <property type="component" value="Unassembled WGS sequence"/>
</dbReference>
<feature type="region of interest" description="Disordered" evidence="1">
    <location>
        <begin position="40"/>
        <end position="61"/>
    </location>
</feature>
<accession>A0A8S0VXC1</accession>
<reference evidence="2 3" key="1">
    <citation type="submission" date="2020-01" db="EMBL/GenBank/DDBJ databases">
        <authorList>
            <person name="Gupta K D."/>
        </authorList>
    </citation>
    <scope>NUCLEOTIDE SEQUENCE [LARGE SCALE GENOMIC DNA]</scope>
</reference>
<name>A0A8S0VXC1_CYCAE</name>
<dbReference type="OrthoDB" id="3064730at2759"/>
<dbReference type="AlphaFoldDB" id="A0A8S0VXC1"/>